<dbReference type="InterPro" id="IPR036328">
    <property type="entry name" value="MliC_sf"/>
</dbReference>
<comment type="caution">
    <text evidence="7">The sequence shown here is derived from an EMBL/GenBank/DDBJ whole genome shotgun (WGS) entry which is preliminary data.</text>
</comment>
<keyword evidence="8" id="KW-1185">Reference proteome</keyword>
<dbReference type="InterPro" id="IPR018660">
    <property type="entry name" value="MliC"/>
</dbReference>
<accession>A0A939KCJ2</accession>
<sequence length="106" mass="10981">MHSKIYPALLAISATVALSACSSTAPRPADDLEVAFMCTNGTAIAVRFSPANETAVLTHQGSSITLAQQPSGSGFIYSNGPNTIRGKGDDLTVEIGRMVPLQCTAQ</sequence>
<evidence type="ECO:0000313" key="7">
    <source>
        <dbReference type="EMBL" id="MBO1250697.1"/>
    </source>
</evidence>
<organism evidence="7 8">
    <name type="scientific">Comamonas denitrificans</name>
    <dbReference type="NCBI Taxonomy" id="117506"/>
    <lineage>
        <taxon>Bacteria</taxon>
        <taxon>Pseudomonadati</taxon>
        <taxon>Pseudomonadota</taxon>
        <taxon>Betaproteobacteria</taxon>
        <taxon>Burkholderiales</taxon>
        <taxon>Comamonadaceae</taxon>
        <taxon>Comamonas</taxon>
    </lineage>
</organism>
<name>A0A939KCJ2_9BURK</name>
<dbReference type="SUPFAM" id="SSF141488">
    <property type="entry name" value="YdhA-like"/>
    <property type="match status" value="1"/>
</dbReference>
<keyword evidence="2" id="KW-0472">Membrane</keyword>
<keyword evidence="1 5" id="KW-0732">Signal</keyword>
<dbReference type="AlphaFoldDB" id="A0A939KCJ2"/>
<evidence type="ECO:0000256" key="3">
    <source>
        <dbReference type="ARBA" id="ARBA00023139"/>
    </source>
</evidence>
<dbReference type="EMBL" id="JAFNME010000038">
    <property type="protein sequence ID" value="MBO1250697.1"/>
    <property type="molecule type" value="Genomic_DNA"/>
</dbReference>
<protein>
    <submittedName>
        <fullName evidence="7">MliC family protein</fullName>
    </submittedName>
</protein>
<gene>
    <name evidence="7" type="ORF">J1777_12810</name>
</gene>
<proteinExistence type="predicted"/>
<evidence type="ECO:0000313" key="8">
    <source>
        <dbReference type="Proteomes" id="UP000664731"/>
    </source>
</evidence>
<reference evidence="7" key="1">
    <citation type="submission" date="2021-03" db="EMBL/GenBank/DDBJ databases">
        <title>Comamonas denitrificans.</title>
        <authorList>
            <person name="Finster K."/>
        </authorList>
    </citation>
    <scope>NUCLEOTIDE SEQUENCE</scope>
    <source>
        <strain evidence="7">MM2021_4</strain>
    </source>
</reference>
<evidence type="ECO:0000259" key="6">
    <source>
        <dbReference type="Pfam" id="PF09864"/>
    </source>
</evidence>
<evidence type="ECO:0000256" key="4">
    <source>
        <dbReference type="ARBA" id="ARBA00023288"/>
    </source>
</evidence>
<dbReference type="PROSITE" id="PS51257">
    <property type="entry name" value="PROKAR_LIPOPROTEIN"/>
    <property type="match status" value="1"/>
</dbReference>
<dbReference type="Pfam" id="PF09864">
    <property type="entry name" value="MliC"/>
    <property type="match status" value="1"/>
</dbReference>
<feature type="domain" description="C-type lysozyme inhibitor" evidence="6">
    <location>
        <begin position="37"/>
        <end position="100"/>
    </location>
</feature>
<dbReference type="Gene3D" id="2.40.128.200">
    <property type="match status" value="1"/>
</dbReference>
<evidence type="ECO:0000256" key="1">
    <source>
        <dbReference type="ARBA" id="ARBA00022729"/>
    </source>
</evidence>
<dbReference type="RefSeq" id="WP_207576087.1">
    <property type="nucleotide sequence ID" value="NZ_JAFNME010000038.1"/>
</dbReference>
<evidence type="ECO:0000256" key="2">
    <source>
        <dbReference type="ARBA" id="ARBA00023136"/>
    </source>
</evidence>
<feature type="signal peptide" evidence="5">
    <location>
        <begin position="1"/>
        <end position="19"/>
    </location>
</feature>
<keyword evidence="3" id="KW-0564">Palmitate</keyword>
<dbReference type="Proteomes" id="UP000664731">
    <property type="component" value="Unassembled WGS sequence"/>
</dbReference>
<evidence type="ECO:0000256" key="5">
    <source>
        <dbReference type="SAM" id="SignalP"/>
    </source>
</evidence>
<feature type="chain" id="PRO_5036875089" evidence="5">
    <location>
        <begin position="20"/>
        <end position="106"/>
    </location>
</feature>
<keyword evidence="4" id="KW-0449">Lipoprotein</keyword>